<accession>A0A4C2ADG7</accession>
<comment type="caution">
    <text evidence="1">The sequence shown here is derived from an EMBL/GenBank/DDBJ whole genome shotgun (WGS) entry which is preliminary data.</text>
</comment>
<gene>
    <name evidence="1" type="ORF">EVAR_101173_1</name>
</gene>
<proteinExistence type="predicted"/>
<dbReference type="AlphaFoldDB" id="A0A4C2ADG7"/>
<dbReference type="EMBL" id="BGZK01002906">
    <property type="protein sequence ID" value="GBP97254.1"/>
    <property type="molecule type" value="Genomic_DNA"/>
</dbReference>
<reference evidence="1 2" key="1">
    <citation type="journal article" date="2019" name="Commun. Biol.">
        <title>The bagworm genome reveals a unique fibroin gene that provides high tensile strength.</title>
        <authorList>
            <person name="Kono N."/>
            <person name="Nakamura H."/>
            <person name="Ohtoshi R."/>
            <person name="Tomita M."/>
            <person name="Numata K."/>
            <person name="Arakawa K."/>
        </authorList>
    </citation>
    <scope>NUCLEOTIDE SEQUENCE [LARGE SCALE GENOMIC DNA]</scope>
</reference>
<evidence type="ECO:0000313" key="1">
    <source>
        <dbReference type="EMBL" id="GBP97254.1"/>
    </source>
</evidence>
<sequence length="165" mass="17895">MKPAHSLLRRLLGRRVGGGRVGTLIRDTSAPRPAGAARRPRPTDAALLRCANTYAVAMDGCLGCGPLSGDKITLADGPTYQRARSAAAPAALRVIIDELEHCLTYDRLFSVVFGITFVRLIRIDVDARCVLRRLQMKVGSPTACRRPSKTLDGFALYEVVSAYLL</sequence>
<evidence type="ECO:0000313" key="2">
    <source>
        <dbReference type="Proteomes" id="UP000299102"/>
    </source>
</evidence>
<protein>
    <submittedName>
        <fullName evidence="1">Uncharacterized protein</fullName>
    </submittedName>
</protein>
<name>A0A4C2ADG7_EUMVA</name>
<dbReference type="Proteomes" id="UP000299102">
    <property type="component" value="Unassembled WGS sequence"/>
</dbReference>
<keyword evidence="2" id="KW-1185">Reference proteome</keyword>
<organism evidence="1 2">
    <name type="scientific">Eumeta variegata</name>
    <name type="common">Bagworm moth</name>
    <name type="synonym">Eumeta japonica</name>
    <dbReference type="NCBI Taxonomy" id="151549"/>
    <lineage>
        <taxon>Eukaryota</taxon>
        <taxon>Metazoa</taxon>
        <taxon>Ecdysozoa</taxon>
        <taxon>Arthropoda</taxon>
        <taxon>Hexapoda</taxon>
        <taxon>Insecta</taxon>
        <taxon>Pterygota</taxon>
        <taxon>Neoptera</taxon>
        <taxon>Endopterygota</taxon>
        <taxon>Lepidoptera</taxon>
        <taxon>Glossata</taxon>
        <taxon>Ditrysia</taxon>
        <taxon>Tineoidea</taxon>
        <taxon>Psychidae</taxon>
        <taxon>Oiketicinae</taxon>
        <taxon>Eumeta</taxon>
    </lineage>
</organism>